<dbReference type="InterPro" id="IPR004045">
    <property type="entry name" value="Glutathione_S-Trfase_N"/>
</dbReference>
<dbReference type="GO" id="GO:0004364">
    <property type="term" value="F:glutathione transferase activity"/>
    <property type="evidence" value="ECO:0007669"/>
    <property type="project" value="TreeGrafter"/>
</dbReference>
<dbReference type="GO" id="GO:0006749">
    <property type="term" value="P:glutathione metabolic process"/>
    <property type="evidence" value="ECO:0007669"/>
    <property type="project" value="TreeGrafter"/>
</dbReference>
<name>A0A086TJ88_9FUNG</name>
<accession>A0A086TJ88</accession>
<dbReference type="InterPro" id="IPR036249">
    <property type="entry name" value="Thioredoxin-like_sf"/>
</dbReference>
<dbReference type="InterPro" id="IPR040079">
    <property type="entry name" value="Glutathione_S-Trfase"/>
</dbReference>
<dbReference type="PANTHER" id="PTHR11571">
    <property type="entry name" value="GLUTATHIONE S-TRANSFERASE"/>
    <property type="match status" value="1"/>
</dbReference>
<evidence type="ECO:0000313" key="4">
    <source>
        <dbReference type="Proteomes" id="UP000243308"/>
    </source>
</evidence>
<sequence>MAHAYFNPDQTALFGEMVARKDTTFEVEYYGLHGLASPVRTILAACGAAFTSVVPEDWASAKAKSPFGVFPILTETAPDGKKIHIAETDAIVRYLGRKYGLLGRNVFEETVINTFASSNNHLLQRELAKWFTTKDPEARAVLKEKLFNESIKHWLEFHEKYLRDNGSNGHYVGSTMSIADVLTVNLINIVVGIYGGDVVTEAKTPALWKVKTTLEAIPSYAAWTQTESFKAISARNKEVLGF</sequence>
<evidence type="ECO:0008006" key="5">
    <source>
        <dbReference type="Google" id="ProtNLM"/>
    </source>
</evidence>
<dbReference type="Gene3D" id="3.40.30.10">
    <property type="entry name" value="Glutaredoxin"/>
    <property type="match status" value="1"/>
</dbReference>
<reference evidence="3 4" key="1">
    <citation type="submission" date="2011-02" db="EMBL/GenBank/DDBJ databases">
        <title>The Genome Sequence of Mortierella verticillata NRRL 6337.</title>
        <authorList>
            <consortium name="The Broad Institute Genome Sequencing Platform"/>
            <person name="Russ C."/>
            <person name="Cuomo C."/>
            <person name="Burger G."/>
            <person name="Gray M.W."/>
            <person name="Holland P.W.H."/>
            <person name="King N."/>
            <person name="Lang F.B.F."/>
            <person name="Roger A.J."/>
            <person name="Ruiz-Trillo I."/>
            <person name="Young S.K."/>
            <person name="Zeng Q."/>
            <person name="Gargeya S."/>
            <person name="Alvarado L."/>
            <person name="Berlin A."/>
            <person name="Chapman S.B."/>
            <person name="Chen Z."/>
            <person name="Freedman E."/>
            <person name="Gellesch M."/>
            <person name="Goldberg J."/>
            <person name="Griggs A."/>
            <person name="Gujja S."/>
            <person name="Heilman E."/>
            <person name="Heiman D."/>
            <person name="Howarth C."/>
            <person name="Mehta T."/>
            <person name="Neiman D."/>
            <person name="Pearson M."/>
            <person name="Roberts A."/>
            <person name="Saif S."/>
            <person name="Shea T."/>
            <person name="Shenoy N."/>
            <person name="Sisk P."/>
            <person name="Stolte C."/>
            <person name="Sykes S."/>
            <person name="White J."/>
            <person name="Yandava C."/>
            <person name="Haas B."/>
            <person name="Nusbaum C."/>
            <person name="Birren B."/>
        </authorList>
    </citation>
    <scope>NUCLEOTIDE SEQUENCE [LARGE SCALE GENOMIC DNA]</scope>
    <source>
        <strain evidence="3 4">NRRL 6337</strain>
    </source>
</reference>
<dbReference type="SFLD" id="SFLDS00019">
    <property type="entry name" value="Glutathione_Transferase_(cytos"/>
    <property type="match status" value="1"/>
</dbReference>
<dbReference type="InterPro" id="IPR050213">
    <property type="entry name" value="GST_superfamily"/>
</dbReference>
<dbReference type="InterPro" id="IPR010987">
    <property type="entry name" value="Glutathione-S-Trfase_C-like"/>
</dbReference>
<evidence type="ECO:0000313" key="3">
    <source>
        <dbReference type="EMBL" id="KFH62015.1"/>
    </source>
</evidence>
<protein>
    <recommendedName>
        <fullName evidence="5">Glutathione S-transferase</fullName>
    </recommendedName>
</protein>
<dbReference type="Pfam" id="PF14497">
    <property type="entry name" value="GST_C_3"/>
    <property type="match status" value="1"/>
</dbReference>
<dbReference type="SUPFAM" id="SSF47616">
    <property type="entry name" value="GST C-terminal domain-like"/>
    <property type="match status" value="1"/>
</dbReference>
<dbReference type="AlphaFoldDB" id="A0A086TJ88"/>
<dbReference type="InterPro" id="IPR004046">
    <property type="entry name" value="GST_C"/>
</dbReference>
<dbReference type="SUPFAM" id="SSF52833">
    <property type="entry name" value="Thioredoxin-like"/>
    <property type="match status" value="1"/>
</dbReference>
<proteinExistence type="predicted"/>
<dbReference type="PROSITE" id="PS50405">
    <property type="entry name" value="GST_CTER"/>
    <property type="match status" value="1"/>
</dbReference>
<dbReference type="InterPro" id="IPR036282">
    <property type="entry name" value="Glutathione-S-Trfase_C_sf"/>
</dbReference>
<organism evidence="3 4">
    <name type="scientific">Podila verticillata NRRL 6337</name>
    <dbReference type="NCBI Taxonomy" id="1069443"/>
    <lineage>
        <taxon>Eukaryota</taxon>
        <taxon>Fungi</taxon>
        <taxon>Fungi incertae sedis</taxon>
        <taxon>Mucoromycota</taxon>
        <taxon>Mortierellomycotina</taxon>
        <taxon>Mortierellomycetes</taxon>
        <taxon>Mortierellales</taxon>
        <taxon>Mortierellaceae</taxon>
        <taxon>Podila</taxon>
    </lineage>
</organism>
<feature type="domain" description="GST C-terminal" evidence="2">
    <location>
        <begin position="105"/>
        <end position="240"/>
    </location>
</feature>
<keyword evidence="4" id="KW-1185">Reference proteome</keyword>
<dbReference type="Proteomes" id="UP000243308">
    <property type="component" value="Unassembled WGS sequence"/>
</dbReference>
<dbReference type="EMBL" id="KN042434">
    <property type="protein sequence ID" value="KFH62015.1"/>
    <property type="molecule type" value="Genomic_DNA"/>
</dbReference>
<dbReference type="OrthoDB" id="414243at2759"/>
<evidence type="ECO:0000259" key="2">
    <source>
        <dbReference type="PROSITE" id="PS50405"/>
    </source>
</evidence>
<feature type="domain" description="GST N-terminal" evidence="1">
    <location>
        <begin position="23"/>
        <end position="103"/>
    </location>
</feature>
<evidence type="ECO:0000259" key="1">
    <source>
        <dbReference type="PROSITE" id="PS50404"/>
    </source>
</evidence>
<gene>
    <name evidence="3" type="ORF">MVEG_12169</name>
</gene>
<dbReference type="PROSITE" id="PS50404">
    <property type="entry name" value="GST_NTER"/>
    <property type="match status" value="1"/>
</dbReference>
<dbReference type="PANTHER" id="PTHR11571:SF150">
    <property type="entry name" value="GLUTATHIONE S-TRANSFERASE"/>
    <property type="match status" value="1"/>
</dbReference>
<dbReference type="Gene3D" id="1.20.1050.10">
    <property type="match status" value="1"/>
</dbReference>